<sequence length="324" mass="33394">MTAGNNGAGTPEDDDPFAHLYRSESGEGGGQGAAGGGSAARRPGVPRASYNQVRAVGERQYGQRQYGQQQVPAQQPPYGQQNQQPYGQQNAHYAAPETLPGGGDARQGPPPGHGNGGAPRRNHKGLLIGAVSVVAVVCIGIGVAMITNKDGGKKDEAGGGADPTPTAGESVKPSDKPSGKPSQGPLPKEAAASLSLSPEAATDKSVPGAKAANGAYVSLNKVGASATWSVDVPKSGEYTLLIDYGVPGKDMKASLGVNGGQPDKINMSNFAHAAEGAWDKGWTTTYRWINLNQGTNTLKISCEQGDQCEVNLDRVYLKAGHVKR</sequence>
<evidence type="ECO:0000259" key="3">
    <source>
        <dbReference type="PROSITE" id="PS51175"/>
    </source>
</evidence>
<evidence type="ECO:0000313" key="5">
    <source>
        <dbReference type="Proteomes" id="UP000286746"/>
    </source>
</evidence>
<dbReference type="SUPFAM" id="SSF49785">
    <property type="entry name" value="Galactose-binding domain-like"/>
    <property type="match status" value="1"/>
</dbReference>
<dbReference type="PROSITE" id="PS51175">
    <property type="entry name" value="CBM6"/>
    <property type="match status" value="1"/>
</dbReference>
<dbReference type="RefSeq" id="WP_125054775.1">
    <property type="nucleotide sequence ID" value="NZ_BHZD01000001.1"/>
</dbReference>
<evidence type="ECO:0000256" key="1">
    <source>
        <dbReference type="SAM" id="MobiDB-lite"/>
    </source>
</evidence>
<feature type="transmembrane region" description="Helical" evidence="2">
    <location>
        <begin position="126"/>
        <end position="146"/>
    </location>
</feature>
<evidence type="ECO:0000256" key="2">
    <source>
        <dbReference type="SAM" id="Phobius"/>
    </source>
</evidence>
<keyword evidence="2" id="KW-1133">Transmembrane helix</keyword>
<keyword evidence="5" id="KW-1185">Reference proteome</keyword>
<dbReference type="GO" id="GO:0030246">
    <property type="term" value="F:carbohydrate binding"/>
    <property type="evidence" value="ECO:0007669"/>
    <property type="project" value="InterPro"/>
</dbReference>
<feature type="compositionally biased region" description="Low complexity" evidence="1">
    <location>
        <begin position="60"/>
        <end position="91"/>
    </location>
</feature>
<name>A0A401W315_STREY</name>
<feature type="region of interest" description="Disordered" evidence="1">
    <location>
        <begin position="1"/>
        <end position="121"/>
    </location>
</feature>
<evidence type="ECO:0000313" key="4">
    <source>
        <dbReference type="EMBL" id="GCD43723.1"/>
    </source>
</evidence>
<comment type="caution">
    <text evidence="4">The sequence shown here is derived from an EMBL/GenBank/DDBJ whole genome shotgun (WGS) entry which is preliminary data.</text>
</comment>
<feature type="compositionally biased region" description="Low complexity" evidence="1">
    <location>
        <begin position="185"/>
        <end position="200"/>
    </location>
</feature>
<dbReference type="Gene3D" id="2.60.120.260">
    <property type="entry name" value="Galactose-binding domain-like"/>
    <property type="match status" value="1"/>
</dbReference>
<feature type="compositionally biased region" description="Gly residues" evidence="1">
    <location>
        <begin position="26"/>
        <end position="38"/>
    </location>
</feature>
<dbReference type="EMBL" id="BHZD01000001">
    <property type="protein sequence ID" value="GCD43723.1"/>
    <property type="molecule type" value="Genomic_DNA"/>
</dbReference>
<reference evidence="4 5" key="1">
    <citation type="submission" date="2018-11" db="EMBL/GenBank/DDBJ databases">
        <title>Whole genome sequence of Streptomyces paromomycinus NBRC 15454(T).</title>
        <authorList>
            <person name="Komaki H."/>
            <person name="Tamura T."/>
        </authorList>
    </citation>
    <scope>NUCLEOTIDE SEQUENCE [LARGE SCALE GENOMIC DNA]</scope>
    <source>
        <strain evidence="4 5">NBRC 15454</strain>
    </source>
</reference>
<feature type="compositionally biased region" description="Low complexity" evidence="1">
    <location>
        <begin position="39"/>
        <end position="49"/>
    </location>
</feature>
<dbReference type="InterPro" id="IPR005084">
    <property type="entry name" value="CBM6"/>
</dbReference>
<dbReference type="AlphaFoldDB" id="A0A401W315"/>
<protein>
    <recommendedName>
        <fullName evidence="3">CBM6 domain-containing protein</fullName>
    </recommendedName>
</protein>
<dbReference type="Proteomes" id="UP000286746">
    <property type="component" value="Unassembled WGS sequence"/>
</dbReference>
<feature type="domain" description="CBM6" evidence="3">
    <location>
        <begin position="186"/>
        <end position="318"/>
    </location>
</feature>
<dbReference type="InterPro" id="IPR008979">
    <property type="entry name" value="Galactose-bd-like_sf"/>
</dbReference>
<proteinExistence type="predicted"/>
<keyword evidence="2" id="KW-0812">Transmembrane</keyword>
<organism evidence="4 5">
    <name type="scientific">Streptomyces paromomycinus</name>
    <name type="common">Streptomyces rimosus subsp. paromomycinus</name>
    <dbReference type="NCBI Taxonomy" id="92743"/>
    <lineage>
        <taxon>Bacteria</taxon>
        <taxon>Bacillati</taxon>
        <taxon>Actinomycetota</taxon>
        <taxon>Actinomycetes</taxon>
        <taxon>Kitasatosporales</taxon>
        <taxon>Streptomycetaceae</taxon>
        <taxon>Streptomyces</taxon>
    </lineage>
</organism>
<keyword evidence="2" id="KW-0472">Membrane</keyword>
<feature type="region of interest" description="Disordered" evidence="1">
    <location>
        <begin position="148"/>
        <end position="206"/>
    </location>
</feature>
<gene>
    <name evidence="4" type="ORF">GKJPGBOP_03405</name>
</gene>
<accession>A0A401W315</accession>